<dbReference type="RefSeq" id="WP_146847926.1">
    <property type="nucleotide sequence ID" value="NZ_BJWH01000033.1"/>
</dbReference>
<evidence type="ECO:0008006" key="4">
    <source>
        <dbReference type="Google" id="ProtNLM"/>
    </source>
</evidence>
<feature type="transmembrane region" description="Helical" evidence="1">
    <location>
        <begin position="23"/>
        <end position="43"/>
    </location>
</feature>
<feature type="transmembrane region" description="Helical" evidence="1">
    <location>
        <begin position="63"/>
        <end position="83"/>
    </location>
</feature>
<keyword evidence="1" id="KW-0812">Transmembrane</keyword>
<feature type="transmembrane region" description="Helical" evidence="1">
    <location>
        <begin position="95"/>
        <end position="115"/>
    </location>
</feature>
<dbReference type="Pfam" id="PF19545">
    <property type="entry name" value="DUF6069"/>
    <property type="match status" value="1"/>
</dbReference>
<evidence type="ECO:0000313" key="2">
    <source>
        <dbReference type="EMBL" id="GEM00336.1"/>
    </source>
</evidence>
<reference evidence="2 3" key="1">
    <citation type="submission" date="2019-07" db="EMBL/GenBank/DDBJ databases">
        <title>Whole genome shotgun sequence of Cellulomonas terrae NBRC 100819.</title>
        <authorList>
            <person name="Hosoyama A."/>
            <person name="Uohara A."/>
            <person name="Ohji S."/>
            <person name="Ichikawa N."/>
        </authorList>
    </citation>
    <scope>NUCLEOTIDE SEQUENCE [LARGE SCALE GENOMIC DNA]</scope>
    <source>
        <strain evidence="2 3">NBRC 100819</strain>
    </source>
</reference>
<proteinExistence type="predicted"/>
<gene>
    <name evidence="2" type="ORF">CTE05_38820</name>
</gene>
<dbReference type="Proteomes" id="UP000321049">
    <property type="component" value="Unassembled WGS sequence"/>
</dbReference>
<keyword evidence="1" id="KW-1133">Transmembrane helix</keyword>
<accession>A0A511JR77</accession>
<keyword evidence="1" id="KW-0472">Membrane</keyword>
<dbReference type="OrthoDB" id="4775254at2"/>
<keyword evidence="3" id="KW-1185">Reference proteome</keyword>
<organism evidence="2 3">
    <name type="scientific">Cellulomonas terrae</name>
    <dbReference type="NCBI Taxonomy" id="311234"/>
    <lineage>
        <taxon>Bacteria</taxon>
        <taxon>Bacillati</taxon>
        <taxon>Actinomycetota</taxon>
        <taxon>Actinomycetes</taxon>
        <taxon>Micrococcales</taxon>
        <taxon>Cellulomonadaceae</taxon>
        <taxon>Cellulomonas</taxon>
    </lineage>
</organism>
<dbReference type="InterPro" id="IPR045713">
    <property type="entry name" value="DUF6069"/>
</dbReference>
<evidence type="ECO:0000256" key="1">
    <source>
        <dbReference type="SAM" id="Phobius"/>
    </source>
</evidence>
<feature type="transmembrane region" description="Helical" evidence="1">
    <location>
        <begin position="121"/>
        <end position="139"/>
    </location>
</feature>
<comment type="caution">
    <text evidence="2">The sequence shown here is derived from an EMBL/GenBank/DDBJ whole genome shotgun (WGS) entry which is preliminary data.</text>
</comment>
<name>A0A511JR77_9CELL</name>
<dbReference type="AlphaFoldDB" id="A0A511JR77"/>
<evidence type="ECO:0000313" key="3">
    <source>
        <dbReference type="Proteomes" id="UP000321049"/>
    </source>
</evidence>
<sequence>MDTVKDTEVAVGRTRYGSRLRRLAGTGLLATVAAMAATTLGAASARALGVDFEVPDGGPTIPLAGFASVTGMFSVVGVVIAAALLRWSAHPARRFVQTAVTLTVLSLVPPVIAGADVATTITLVGLHLVAAAVMIPSLARSLRSPA</sequence>
<dbReference type="EMBL" id="BJWH01000033">
    <property type="protein sequence ID" value="GEM00336.1"/>
    <property type="molecule type" value="Genomic_DNA"/>
</dbReference>
<protein>
    <recommendedName>
        <fullName evidence="4">Cell envelope biogenesis protein OmpA</fullName>
    </recommendedName>
</protein>